<gene>
    <name evidence="2" type="ORF">CYY_005093</name>
</gene>
<protein>
    <recommendedName>
        <fullName evidence="4">FZ domain-containing protein</fullName>
    </recommendedName>
</protein>
<keyword evidence="1" id="KW-0732">Signal</keyword>
<evidence type="ECO:0000313" key="2">
    <source>
        <dbReference type="EMBL" id="KAF2073604.1"/>
    </source>
</evidence>
<keyword evidence="3" id="KW-1185">Reference proteome</keyword>
<name>A0A8J4V759_9MYCE</name>
<evidence type="ECO:0000313" key="3">
    <source>
        <dbReference type="Proteomes" id="UP000695562"/>
    </source>
</evidence>
<reference evidence="2" key="1">
    <citation type="submission" date="2020-01" db="EMBL/GenBank/DDBJ databases">
        <title>Development of genomics and gene disruption for Polysphondylium violaceum indicates a role for the polyketide synthase stlB in stalk morphogenesis.</title>
        <authorList>
            <person name="Narita B."/>
            <person name="Kawabe Y."/>
            <person name="Kin K."/>
            <person name="Saito T."/>
            <person name="Gibbs R."/>
            <person name="Kuspa A."/>
            <person name="Muzny D."/>
            <person name="Queller D."/>
            <person name="Richards S."/>
            <person name="Strassman J."/>
            <person name="Sucgang R."/>
            <person name="Worley K."/>
            <person name="Schaap P."/>
        </authorList>
    </citation>
    <scope>NUCLEOTIDE SEQUENCE</scope>
    <source>
        <strain evidence="2">QSvi11</strain>
    </source>
</reference>
<feature type="signal peptide" evidence="1">
    <location>
        <begin position="1"/>
        <end position="20"/>
    </location>
</feature>
<proteinExistence type="predicted"/>
<dbReference type="Proteomes" id="UP000695562">
    <property type="component" value="Unassembled WGS sequence"/>
</dbReference>
<evidence type="ECO:0008006" key="4">
    <source>
        <dbReference type="Google" id="ProtNLM"/>
    </source>
</evidence>
<organism evidence="2 3">
    <name type="scientific">Polysphondylium violaceum</name>
    <dbReference type="NCBI Taxonomy" id="133409"/>
    <lineage>
        <taxon>Eukaryota</taxon>
        <taxon>Amoebozoa</taxon>
        <taxon>Evosea</taxon>
        <taxon>Eumycetozoa</taxon>
        <taxon>Dictyostelia</taxon>
        <taxon>Dictyosteliales</taxon>
        <taxon>Dictyosteliaceae</taxon>
        <taxon>Polysphondylium</taxon>
    </lineage>
</organism>
<accession>A0A8J4V759</accession>
<comment type="caution">
    <text evidence="2">The sequence shown here is derived from an EMBL/GenBank/DDBJ whole genome shotgun (WGS) entry which is preliminary data.</text>
</comment>
<dbReference type="EMBL" id="AJWJ01000194">
    <property type="protein sequence ID" value="KAF2073604.1"/>
    <property type="molecule type" value="Genomic_DNA"/>
</dbReference>
<evidence type="ECO:0000256" key="1">
    <source>
        <dbReference type="SAM" id="SignalP"/>
    </source>
</evidence>
<sequence length="144" mass="16492">MKKHIIILFTLVFLTNLGFAFKCKTLTGESNLCENLPKKVCALTSGSQIHAETAYSTQGYNFAKDHWNITILCPLQENAEFMSTQEYCARHQECERDTDCKLICFQYCSQCFSTDNCKKLVKNFPDMFTYNSINCIMPGFGTFI</sequence>
<feature type="chain" id="PRO_5035226370" description="FZ domain-containing protein" evidence="1">
    <location>
        <begin position="21"/>
        <end position="144"/>
    </location>
</feature>
<dbReference type="AlphaFoldDB" id="A0A8J4V759"/>